<evidence type="ECO:0000256" key="2">
    <source>
        <dbReference type="ARBA" id="ARBA00022448"/>
    </source>
</evidence>
<protein>
    <submittedName>
        <fullName evidence="11">TonB-dependent receptor</fullName>
    </submittedName>
</protein>
<evidence type="ECO:0000313" key="12">
    <source>
        <dbReference type="Proteomes" id="UP000478546"/>
    </source>
</evidence>
<accession>A0A6B2H976</accession>
<name>A0A6B2H976_9BACT</name>
<evidence type="ECO:0000256" key="1">
    <source>
        <dbReference type="ARBA" id="ARBA00004571"/>
    </source>
</evidence>
<keyword evidence="3 8" id="KW-1134">Transmembrane beta strand</keyword>
<evidence type="ECO:0000256" key="9">
    <source>
        <dbReference type="SAM" id="SignalP"/>
    </source>
</evidence>
<keyword evidence="11" id="KW-0675">Receptor</keyword>
<dbReference type="InterPro" id="IPR039426">
    <property type="entry name" value="TonB-dep_rcpt-like"/>
</dbReference>
<dbReference type="EMBL" id="JAAEAA010000015">
    <property type="protein sequence ID" value="NDK56680.1"/>
    <property type="molecule type" value="Genomic_DNA"/>
</dbReference>
<evidence type="ECO:0000256" key="7">
    <source>
        <dbReference type="ARBA" id="ARBA00023237"/>
    </source>
</evidence>
<dbReference type="Pfam" id="PF07715">
    <property type="entry name" value="Plug"/>
    <property type="match status" value="1"/>
</dbReference>
<organism evidence="11 12">
    <name type="scientific">Pontibacter fetidus</name>
    <dbReference type="NCBI Taxonomy" id="2700082"/>
    <lineage>
        <taxon>Bacteria</taxon>
        <taxon>Pseudomonadati</taxon>
        <taxon>Bacteroidota</taxon>
        <taxon>Cytophagia</taxon>
        <taxon>Cytophagales</taxon>
        <taxon>Hymenobacteraceae</taxon>
        <taxon>Pontibacter</taxon>
    </lineage>
</organism>
<evidence type="ECO:0000256" key="3">
    <source>
        <dbReference type="ARBA" id="ARBA00022452"/>
    </source>
</evidence>
<evidence type="ECO:0000259" key="10">
    <source>
        <dbReference type="Pfam" id="PF07715"/>
    </source>
</evidence>
<sequence>MKQLFTLLLLLGSISLAFAQNKYTISGYVREKGSGEQLIGVSIYQPGTVISTSTNTYGFYSLTLPATDSVRLAFGYLGYKQEIRTLVLRQNTALNIDLQRLETSLKEVEVVAERVEKVSRSVEMSKIVVPIAQIKNIPMLLGEKDVMKVLQLMPGVQKGSEGNSGIYVRGGGPDQNLIILDDATVYNASHLFGFFSLFNGDALKSVELTKGGFPARYGGRLSSVIELNMKDGNKEELHGEGGIGLISSRLMLEGPLKKGKSSFLVSGRRTYADVLARPFMPTDGKAGYYFYDLNTKVNYDFGRKNKLYLSGYFGQDRFFYKDEDKESESMGGVHWGNATGTLRWNHLFNDQLFSNTSLIFSRYKFNISAEEKDAENGNYELNYFSGIQDVSMKSDLDFMPNPEHAIRAGVQSTFHMFTPSALVVKDSERTGLKNHKQSINSLESSVYIEDTYKPSPLFRVNAGFRLSHFASEHKSYLMPEPRLSAAYNLRDDLAVKASYARMNQYVHLISNTGIGLPTDLWVPTTDRIVPQRSQQVAVGVAKDFTQKDLALTIEGYYKKSDNIIGYKEGASFLMMDDPETADEVSWEDNITAGQGWSYGLEFLLQKKAGRFSGWAGYTLSWTQQQFDSVNFGKKFYARYDRRHDISLVGIYELRENITLSGTWVYGTGNAVTMPTGSYNDSPNKPSKYEIEWYSYYNNKAVDYGERNSSRMAAYHRMDLGIQFHKKKKWGERTWEVSFYNAYNRKNPFFYYIDVESTEGQQTEAKLKQVTLFPIIPSFSYGSKF</sequence>
<dbReference type="PANTHER" id="PTHR30069:SF29">
    <property type="entry name" value="HEMOGLOBIN AND HEMOGLOBIN-HAPTOGLOBIN-BINDING PROTEIN 1-RELATED"/>
    <property type="match status" value="1"/>
</dbReference>
<dbReference type="InterPro" id="IPR008969">
    <property type="entry name" value="CarboxyPept-like_regulatory"/>
</dbReference>
<dbReference type="Gene3D" id="2.60.40.1120">
    <property type="entry name" value="Carboxypeptidase-like, regulatory domain"/>
    <property type="match status" value="1"/>
</dbReference>
<comment type="subcellular location">
    <subcellularLocation>
        <location evidence="1 8">Cell outer membrane</location>
        <topology evidence="1 8">Multi-pass membrane protein</topology>
    </subcellularLocation>
</comment>
<dbReference type="GO" id="GO:0009279">
    <property type="term" value="C:cell outer membrane"/>
    <property type="evidence" value="ECO:0007669"/>
    <property type="project" value="UniProtKB-SubCell"/>
</dbReference>
<evidence type="ECO:0000256" key="5">
    <source>
        <dbReference type="ARBA" id="ARBA00022729"/>
    </source>
</evidence>
<reference evidence="11 12" key="1">
    <citation type="submission" date="2020-01" db="EMBL/GenBank/DDBJ databases">
        <authorList>
            <person name="Kim M.K."/>
        </authorList>
    </citation>
    <scope>NUCLEOTIDE SEQUENCE [LARGE SCALE GENOMIC DNA]</scope>
    <source>
        <strain evidence="11 12">BT213</strain>
    </source>
</reference>
<dbReference type="Gene3D" id="2.40.170.20">
    <property type="entry name" value="TonB-dependent receptor, beta-barrel domain"/>
    <property type="match status" value="1"/>
</dbReference>
<dbReference type="RefSeq" id="WP_162346741.1">
    <property type="nucleotide sequence ID" value="NZ_JAAEAA010000015.1"/>
</dbReference>
<dbReference type="Gene3D" id="2.170.130.10">
    <property type="entry name" value="TonB-dependent receptor, plug domain"/>
    <property type="match status" value="1"/>
</dbReference>
<dbReference type="GO" id="GO:0015344">
    <property type="term" value="F:siderophore uptake transmembrane transporter activity"/>
    <property type="evidence" value="ECO:0007669"/>
    <property type="project" value="TreeGrafter"/>
</dbReference>
<dbReference type="Proteomes" id="UP000478546">
    <property type="component" value="Unassembled WGS sequence"/>
</dbReference>
<dbReference type="InterPro" id="IPR037066">
    <property type="entry name" value="Plug_dom_sf"/>
</dbReference>
<dbReference type="InterPro" id="IPR012910">
    <property type="entry name" value="Plug_dom"/>
</dbReference>
<dbReference type="PROSITE" id="PS52016">
    <property type="entry name" value="TONB_DEPENDENT_REC_3"/>
    <property type="match status" value="1"/>
</dbReference>
<proteinExistence type="inferred from homology"/>
<evidence type="ECO:0000313" key="11">
    <source>
        <dbReference type="EMBL" id="NDK56680.1"/>
    </source>
</evidence>
<evidence type="ECO:0000256" key="8">
    <source>
        <dbReference type="PROSITE-ProRule" id="PRU01360"/>
    </source>
</evidence>
<keyword evidence="12" id="KW-1185">Reference proteome</keyword>
<keyword evidence="2 8" id="KW-0813">Transport</keyword>
<dbReference type="GO" id="GO:0044718">
    <property type="term" value="P:siderophore transmembrane transport"/>
    <property type="evidence" value="ECO:0007669"/>
    <property type="project" value="TreeGrafter"/>
</dbReference>
<feature type="signal peptide" evidence="9">
    <location>
        <begin position="1"/>
        <end position="19"/>
    </location>
</feature>
<dbReference type="SUPFAM" id="SSF49464">
    <property type="entry name" value="Carboxypeptidase regulatory domain-like"/>
    <property type="match status" value="1"/>
</dbReference>
<dbReference type="Pfam" id="PF13715">
    <property type="entry name" value="CarbopepD_reg_2"/>
    <property type="match status" value="1"/>
</dbReference>
<evidence type="ECO:0000256" key="6">
    <source>
        <dbReference type="ARBA" id="ARBA00023136"/>
    </source>
</evidence>
<dbReference type="SUPFAM" id="SSF56935">
    <property type="entry name" value="Porins"/>
    <property type="match status" value="1"/>
</dbReference>
<dbReference type="PANTHER" id="PTHR30069">
    <property type="entry name" value="TONB-DEPENDENT OUTER MEMBRANE RECEPTOR"/>
    <property type="match status" value="1"/>
</dbReference>
<keyword evidence="7 8" id="KW-0998">Cell outer membrane</keyword>
<dbReference type="AlphaFoldDB" id="A0A6B2H976"/>
<dbReference type="InterPro" id="IPR036942">
    <property type="entry name" value="Beta-barrel_TonB_sf"/>
</dbReference>
<comment type="similarity">
    <text evidence="8">Belongs to the TonB-dependent receptor family.</text>
</comment>
<comment type="caution">
    <text evidence="11">The sequence shown here is derived from an EMBL/GenBank/DDBJ whole genome shotgun (WGS) entry which is preliminary data.</text>
</comment>
<feature type="domain" description="TonB-dependent receptor plug" evidence="10">
    <location>
        <begin position="142"/>
        <end position="220"/>
    </location>
</feature>
<keyword evidence="4 8" id="KW-0812">Transmembrane</keyword>
<evidence type="ECO:0000256" key="4">
    <source>
        <dbReference type="ARBA" id="ARBA00022692"/>
    </source>
</evidence>
<keyword evidence="6 8" id="KW-0472">Membrane</keyword>
<gene>
    <name evidence="11" type="ORF">GWO68_12195</name>
</gene>
<feature type="chain" id="PRO_5025519390" evidence="9">
    <location>
        <begin position="20"/>
        <end position="784"/>
    </location>
</feature>
<keyword evidence="5 9" id="KW-0732">Signal</keyword>